<name>A0A2T0ZYX3_9ACTN</name>
<protein>
    <recommendedName>
        <fullName evidence="2">DUF5709 domain-containing protein</fullName>
    </recommendedName>
</protein>
<evidence type="ECO:0000313" key="4">
    <source>
        <dbReference type="Proteomes" id="UP000237752"/>
    </source>
</evidence>
<feature type="region of interest" description="Disordered" evidence="1">
    <location>
        <begin position="71"/>
        <end position="105"/>
    </location>
</feature>
<evidence type="ECO:0000313" key="3">
    <source>
        <dbReference type="EMBL" id="PRZ41556.1"/>
    </source>
</evidence>
<sequence>MADGNGDTGYADGIDGVDEMDAVGTLTGEDADEPYETSYSPPDYEPSDAKFGMTHSEELAGEGLERKLSRELPDLCETDAADDVQDSRAGRLVAPDGGMGEDTTPEELAWDAGIAGAAASAEEAAVHIVSDPDRPYDDEDTENPYDDTLERA</sequence>
<dbReference type="EMBL" id="PVUE01000009">
    <property type="protein sequence ID" value="PRZ41556.1"/>
    <property type="molecule type" value="Genomic_DNA"/>
</dbReference>
<comment type="caution">
    <text evidence="3">The sequence shown here is derived from an EMBL/GenBank/DDBJ whole genome shotgun (WGS) entry which is preliminary data.</text>
</comment>
<feature type="compositionally biased region" description="Low complexity" evidence="1">
    <location>
        <begin position="120"/>
        <end position="129"/>
    </location>
</feature>
<gene>
    <name evidence="3" type="ORF">CLV47_109103</name>
</gene>
<evidence type="ECO:0000259" key="2">
    <source>
        <dbReference type="Pfam" id="PF18970"/>
    </source>
</evidence>
<evidence type="ECO:0000256" key="1">
    <source>
        <dbReference type="SAM" id="MobiDB-lite"/>
    </source>
</evidence>
<keyword evidence="4" id="KW-1185">Reference proteome</keyword>
<feature type="domain" description="DUF5709" evidence="2">
    <location>
        <begin position="84"/>
        <end position="131"/>
    </location>
</feature>
<accession>A0A2T0ZYX3</accession>
<feature type="region of interest" description="Disordered" evidence="1">
    <location>
        <begin position="120"/>
        <end position="152"/>
    </location>
</feature>
<dbReference type="RefSeq" id="WP_177557530.1">
    <property type="nucleotide sequence ID" value="NZ_PVUE01000009.1"/>
</dbReference>
<dbReference type="Proteomes" id="UP000237752">
    <property type="component" value="Unassembled WGS sequence"/>
</dbReference>
<reference evidence="3 4" key="1">
    <citation type="submission" date="2018-03" db="EMBL/GenBank/DDBJ databases">
        <title>Genomic Encyclopedia of Archaeal and Bacterial Type Strains, Phase II (KMG-II): from individual species to whole genera.</title>
        <authorList>
            <person name="Goeker M."/>
        </authorList>
    </citation>
    <scope>NUCLEOTIDE SEQUENCE [LARGE SCALE GENOMIC DNA]</scope>
    <source>
        <strain evidence="3 4">DSM 100065</strain>
    </source>
</reference>
<dbReference type="AlphaFoldDB" id="A0A2T0ZYX3"/>
<feature type="compositionally biased region" description="Acidic residues" evidence="1">
    <location>
        <begin position="136"/>
        <end position="152"/>
    </location>
</feature>
<feature type="compositionally biased region" description="Acidic residues" evidence="1">
    <location>
        <begin position="74"/>
        <end position="84"/>
    </location>
</feature>
<dbReference type="Pfam" id="PF18970">
    <property type="entry name" value="DUF5709"/>
    <property type="match status" value="1"/>
</dbReference>
<proteinExistence type="predicted"/>
<feature type="region of interest" description="Disordered" evidence="1">
    <location>
        <begin position="1"/>
        <end position="57"/>
    </location>
</feature>
<organism evidence="3 4">
    <name type="scientific">Antricoccus suffuscus</name>
    <dbReference type="NCBI Taxonomy" id="1629062"/>
    <lineage>
        <taxon>Bacteria</taxon>
        <taxon>Bacillati</taxon>
        <taxon>Actinomycetota</taxon>
        <taxon>Actinomycetes</taxon>
        <taxon>Geodermatophilales</taxon>
        <taxon>Antricoccaceae</taxon>
        <taxon>Antricoccus</taxon>
    </lineage>
</organism>
<dbReference type="InterPro" id="IPR043763">
    <property type="entry name" value="DUF5709"/>
</dbReference>